<comment type="caution">
    <text evidence="2">The sequence shown here is derived from an EMBL/GenBank/DDBJ whole genome shotgun (WGS) entry which is preliminary data.</text>
</comment>
<evidence type="ECO:0008006" key="4">
    <source>
        <dbReference type="Google" id="ProtNLM"/>
    </source>
</evidence>
<reference evidence="2 3" key="1">
    <citation type="submission" date="2021-03" db="EMBL/GenBank/DDBJ databases">
        <title>Whole genome sequence of Agrobacterium sp. strain Rnr.</title>
        <authorList>
            <person name="Mafakheri H."/>
            <person name="Taghavi S.M."/>
            <person name="Nemanja K."/>
            <person name="Osdaghi E."/>
        </authorList>
    </citation>
    <scope>NUCLEOTIDE SEQUENCE [LARGE SCALE GENOMIC DNA]</scope>
    <source>
        <strain evidence="2 3">Rnr</strain>
    </source>
</reference>
<protein>
    <recommendedName>
        <fullName evidence="4">HTH HARE-type domain-containing protein</fullName>
    </recommendedName>
</protein>
<evidence type="ECO:0000313" key="2">
    <source>
        <dbReference type="EMBL" id="MBO0130918.1"/>
    </source>
</evidence>
<name>A0ABS3EGY6_9HYPH</name>
<organism evidence="2 3">
    <name type="scientific">Agrobacterium burrii</name>
    <dbReference type="NCBI Taxonomy" id="2815339"/>
    <lineage>
        <taxon>Bacteria</taxon>
        <taxon>Pseudomonadati</taxon>
        <taxon>Pseudomonadota</taxon>
        <taxon>Alphaproteobacteria</taxon>
        <taxon>Hyphomicrobiales</taxon>
        <taxon>Rhizobiaceae</taxon>
        <taxon>Rhizobium/Agrobacterium group</taxon>
        <taxon>Agrobacterium</taxon>
        <taxon>Agrobacterium tumefaciens complex</taxon>
    </lineage>
</organism>
<gene>
    <name evidence="2" type="ORF">JZX89_09170</name>
</gene>
<keyword evidence="3" id="KW-1185">Reference proteome</keyword>
<accession>A0ABS3EGY6</accession>
<proteinExistence type="predicted"/>
<evidence type="ECO:0000256" key="1">
    <source>
        <dbReference type="SAM" id="MobiDB-lite"/>
    </source>
</evidence>
<dbReference type="EMBL" id="JAFLNA010000004">
    <property type="protein sequence ID" value="MBO0130918.1"/>
    <property type="molecule type" value="Genomic_DNA"/>
</dbReference>
<feature type="region of interest" description="Disordered" evidence="1">
    <location>
        <begin position="49"/>
        <end position="71"/>
    </location>
</feature>
<dbReference type="RefSeq" id="WP_207133885.1">
    <property type="nucleotide sequence ID" value="NZ_JAFLNA010000004.1"/>
</dbReference>
<evidence type="ECO:0000313" key="3">
    <source>
        <dbReference type="Proteomes" id="UP000664699"/>
    </source>
</evidence>
<sequence>MNETETVVDPVSGRMLDELKSAVAAERRAVEASLDKIRRWEKAISNLRGVPEVDGNQPPQPTTVRRVHMGSQAHKLRTHVIELLHEKNRPLSRSEILEGLASKGVELNFKDPIKRITKVMWEAKEFQHLPTGYWFAGTVPESDTP</sequence>
<dbReference type="Proteomes" id="UP000664699">
    <property type="component" value="Unassembled WGS sequence"/>
</dbReference>